<dbReference type="EMBL" id="KN824368">
    <property type="protein sequence ID" value="KIM21914.1"/>
    <property type="molecule type" value="Genomic_DNA"/>
</dbReference>
<evidence type="ECO:0000313" key="3">
    <source>
        <dbReference type="Proteomes" id="UP000054097"/>
    </source>
</evidence>
<dbReference type="AlphaFoldDB" id="A0A0C3APB3"/>
<accession>A0A0C3APB3</accession>
<reference evidence="3" key="2">
    <citation type="submission" date="2015-01" db="EMBL/GenBank/DDBJ databases">
        <title>Evolutionary Origins and Diversification of the Mycorrhizal Mutualists.</title>
        <authorList>
            <consortium name="DOE Joint Genome Institute"/>
            <consortium name="Mycorrhizal Genomics Consortium"/>
            <person name="Kohler A."/>
            <person name="Kuo A."/>
            <person name="Nagy L.G."/>
            <person name="Floudas D."/>
            <person name="Copeland A."/>
            <person name="Barry K.W."/>
            <person name="Cichocki N."/>
            <person name="Veneault-Fourrey C."/>
            <person name="LaButti K."/>
            <person name="Lindquist E.A."/>
            <person name="Lipzen A."/>
            <person name="Lundell T."/>
            <person name="Morin E."/>
            <person name="Murat C."/>
            <person name="Riley R."/>
            <person name="Ohm R."/>
            <person name="Sun H."/>
            <person name="Tunlid A."/>
            <person name="Henrissat B."/>
            <person name="Grigoriev I.V."/>
            <person name="Hibbett D.S."/>
            <person name="Martin F."/>
        </authorList>
    </citation>
    <scope>NUCLEOTIDE SEQUENCE [LARGE SCALE GENOMIC DNA]</scope>
    <source>
        <strain evidence="3">MAFF 305830</strain>
    </source>
</reference>
<organism evidence="2 3">
    <name type="scientific">Serendipita vermifera MAFF 305830</name>
    <dbReference type="NCBI Taxonomy" id="933852"/>
    <lineage>
        <taxon>Eukaryota</taxon>
        <taxon>Fungi</taxon>
        <taxon>Dikarya</taxon>
        <taxon>Basidiomycota</taxon>
        <taxon>Agaricomycotina</taxon>
        <taxon>Agaricomycetes</taxon>
        <taxon>Sebacinales</taxon>
        <taxon>Serendipitaceae</taxon>
        <taxon>Serendipita</taxon>
    </lineage>
</organism>
<dbReference type="OrthoDB" id="3365698at2759"/>
<feature type="coiled-coil region" evidence="1">
    <location>
        <begin position="12"/>
        <end position="39"/>
    </location>
</feature>
<dbReference type="SUPFAM" id="SSF52058">
    <property type="entry name" value="L domain-like"/>
    <property type="match status" value="1"/>
</dbReference>
<evidence type="ECO:0000313" key="2">
    <source>
        <dbReference type="EMBL" id="KIM21914.1"/>
    </source>
</evidence>
<dbReference type="InterPro" id="IPR032675">
    <property type="entry name" value="LRR_dom_sf"/>
</dbReference>
<gene>
    <name evidence="2" type="ORF">M408DRAFT_29162</name>
</gene>
<protein>
    <recommendedName>
        <fullName evidence="4">F-box domain-containing protein</fullName>
    </recommendedName>
</protein>
<evidence type="ECO:0008006" key="4">
    <source>
        <dbReference type="Google" id="ProtNLM"/>
    </source>
</evidence>
<dbReference type="Gene3D" id="3.80.10.10">
    <property type="entry name" value="Ribonuclease Inhibitor"/>
    <property type="match status" value="1"/>
</dbReference>
<evidence type="ECO:0000256" key="1">
    <source>
        <dbReference type="SAM" id="Coils"/>
    </source>
</evidence>
<sequence length="426" mass="49076">MDPQEVPSKAEIKKTKKEIESLEKELVAAESVVANLKRMILERRAYIAPIRTLPYEIISGIFVDMCRKNPLAPLLLQSVCRTWRAVILNTPLCWSFIPNYGFCDEGYDLTCAYLDRSGNAGLHLSVPNHSSPEAISKLQNLGERIQCIQGHPEIIAPMIFSLPAFSSLEKISIYILPRRRITRKEPATEWNMGNFPKLRCLCISMQDECITSIAASIEFPPLTELMVKCNDLSPMNLILSKCSQSIRYVHLDYDECSTKDNEEALQSFPNLQFLRLVKRSKRNSPAWRFKGLTPRLKLYSEEGFTGARIDIDNLVFLGIDRKINLSPYSRIERLYLDLYVPHLLDIARELHDHSELCPRLTLITYARKTDTYQYISDATELLKRRAEITGVKVKIVEVTNEYRLLDALEDMIEVCYFRFFDESFKS</sequence>
<keyword evidence="1" id="KW-0175">Coiled coil</keyword>
<reference evidence="2 3" key="1">
    <citation type="submission" date="2014-04" db="EMBL/GenBank/DDBJ databases">
        <authorList>
            <consortium name="DOE Joint Genome Institute"/>
            <person name="Kuo A."/>
            <person name="Zuccaro A."/>
            <person name="Kohler A."/>
            <person name="Nagy L.G."/>
            <person name="Floudas D."/>
            <person name="Copeland A."/>
            <person name="Barry K.W."/>
            <person name="Cichocki N."/>
            <person name="Veneault-Fourrey C."/>
            <person name="LaButti K."/>
            <person name="Lindquist E.A."/>
            <person name="Lipzen A."/>
            <person name="Lundell T."/>
            <person name="Morin E."/>
            <person name="Murat C."/>
            <person name="Sun H."/>
            <person name="Tunlid A."/>
            <person name="Henrissat B."/>
            <person name="Grigoriev I.V."/>
            <person name="Hibbett D.S."/>
            <person name="Martin F."/>
            <person name="Nordberg H.P."/>
            <person name="Cantor M.N."/>
            <person name="Hua S.X."/>
        </authorList>
    </citation>
    <scope>NUCLEOTIDE SEQUENCE [LARGE SCALE GENOMIC DNA]</scope>
    <source>
        <strain evidence="2 3">MAFF 305830</strain>
    </source>
</reference>
<dbReference type="Proteomes" id="UP000054097">
    <property type="component" value="Unassembled WGS sequence"/>
</dbReference>
<name>A0A0C3APB3_SERVB</name>
<keyword evidence="3" id="KW-1185">Reference proteome</keyword>
<dbReference type="HOGENOM" id="CLU_039336_0_0_1"/>
<proteinExistence type="predicted"/>